<accession>A0AAV2VJ63</accession>
<reference evidence="2 3" key="1">
    <citation type="journal article" date="2013" name="ISME J.">
        <title>Comparative genomics of pathogenic lineages of Vibrio nigripulchritudo identifies virulence-associated traits.</title>
        <authorList>
            <person name="Goudenege D."/>
            <person name="Labreuche Y."/>
            <person name="Krin E."/>
            <person name="Ansquer D."/>
            <person name="Mangenot S."/>
            <person name="Calteau A."/>
            <person name="Medigue C."/>
            <person name="Mazel D."/>
            <person name="Polz M.F."/>
            <person name="Le Roux F."/>
        </authorList>
    </citation>
    <scope>NUCLEOTIDE SEQUENCE [LARGE SCALE GENOMIC DNA]</scope>
    <source>
        <strain evidence="2 3">SOn1</strain>
    </source>
</reference>
<evidence type="ECO:0000313" key="2">
    <source>
        <dbReference type="EMBL" id="CCO44774.1"/>
    </source>
</evidence>
<evidence type="ECO:0000313" key="3">
    <source>
        <dbReference type="Proteomes" id="UP000018211"/>
    </source>
</evidence>
<proteinExistence type="predicted"/>
<comment type="caution">
    <text evidence="2">The sequence shown here is derived from an EMBL/GenBank/DDBJ whole genome shotgun (WGS) entry which is preliminary data.</text>
</comment>
<gene>
    <name evidence="2" type="ORF">VIBNISOn1_1260006</name>
</gene>
<name>A0AAV2VJ63_9VIBR</name>
<evidence type="ECO:0000256" key="1">
    <source>
        <dbReference type="SAM" id="MobiDB-lite"/>
    </source>
</evidence>
<feature type="compositionally biased region" description="Polar residues" evidence="1">
    <location>
        <begin position="11"/>
        <end position="24"/>
    </location>
</feature>
<dbReference type="AlphaFoldDB" id="A0AAV2VJ63"/>
<dbReference type="EMBL" id="CAOF01000031">
    <property type="protein sequence ID" value="CCO44774.1"/>
    <property type="molecule type" value="Genomic_DNA"/>
</dbReference>
<dbReference type="GeneID" id="97541533"/>
<protein>
    <submittedName>
        <fullName evidence="2">Uncharacterized protein</fullName>
    </submittedName>
</protein>
<feature type="region of interest" description="Disordered" evidence="1">
    <location>
        <begin position="1"/>
        <end position="28"/>
    </location>
</feature>
<sequence length="72" mass="7788">MEIQNRLARPSTKSNVGSEPTGDSKNWLKEPVKAIVKPALRVNPEEGVTTGFVGSSTDTLAGVMTPESLIWY</sequence>
<dbReference type="Proteomes" id="UP000018211">
    <property type="component" value="Unassembled WGS sequence"/>
</dbReference>
<dbReference type="RefSeq" id="WP_004404730.1">
    <property type="nucleotide sequence ID" value="NZ_LK391965.1"/>
</dbReference>
<organism evidence="2 3">
    <name type="scientific">Vibrio nigripulchritudo SOn1</name>
    <dbReference type="NCBI Taxonomy" id="1238450"/>
    <lineage>
        <taxon>Bacteria</taxon>
        <taxon>Pseudomonadati</taxon>
        <taxon>Pseudomonadota</taxon>
        <taxon>Gammaproteobacteria</taxon>
        <taxon>Vibrionales</taxon>
        <taxon>Vibrionaceae</taxon>
        <taxon>Vibrio</taxon>
    </lineage>
</organism>